<name>A0A255Z2T5_9PROT</name>
<evidence type="ECO:0000313" key="1">
    <source>
        <dbReference type="EMBL" id="OYQ35205.1"/>
    </source>
</evidence>
<protein>
    <submittedName>
        <fullName evidence="1">Uncharacterized protein</fullName>
    </submittedName>
</protein>
<dbReference type="EMBL" id="NOXU01000026">
    <property type="protein sequence ID" value="OYQ35205.1"/>
    <property type="molecule type" value="Genomic_DNA"/>
</dbReference>
<evidence type="ECO:0000313" key="2">
    <source>
        <dbReference type="Proteomes" id="UP000216998"/>
    </source>
</evidence>
<proteinExistence type="predicted"/>
<accession>A0A255Z2T5</accession>
<gene>
    <name evidence="1" type="ORF">CHU95_08200</name>
</gene>
<sequence>MDMRNMPILLMFRLPIWQRRVIPVTLLIGRAWEWAGRESTPGRLLPFLGHSLSRVDRCLTRPALPLTTSPLLPA</sequence>
<comment type="caution">
    <text evidence="1">The sequence shown here is derived from an EMBL/GenBank/DDBJ whole genome shotgun (WGS) entry which is preliminary data.</text>
</comment>
<reference evidence="1 2" key="1">
    <citation type="submission" date="2017-07" db="EMBL/GenBank/DDBJ databases">
        <title>Niveispirillum cyanobacteriorum sp. nov., isolated from cyanobacterial aggregates in a eutrophic lake.</title>
        <authorList>
            <person name="Cai H."/>
        </authorList>
    </citation>
    <scope>NUCLEOTIDE SEQUENCE [LARGE SCALE GENOMIC DNA]</scope>
    <source>
        <strain evidence="2">TH1-14</strain>
    </source>
</reference>
<keyword evidence="2" id="KW-1185">Reference proteome</keyword>
<dbReference type="Proteomes" id="UP000216998">
    <property type="component" value="Unassembled WGS sequence"/>
</dbReference>
<dbReference type="AlphaFoldDB" id="A0A255Z2T5"/>
<organism evidence="1 2">
    <name type="scientific">Niveispirillum lacus</name>
    <dbReference type="NCBI Taxonomy" id="1981099"/>
    <lineage>
        <taxon>Bacteria</taxon>
        <taxon>Pseudomonadati</taxon>
        <taxon>Pseudomonadota</taxon>
        <taxon>Alphaproteobacteria</taxon>
        <taxon>Rhodospirillales</taxon>
        <taxon>Azospirillaceae</taxon>
        <taxon>Niveispirillum</taxon>
    </lineage>
</organism>